<dbReference type="Gene3D" id="3.90.199.10">
    <property type="entry name" value="Topoisomerase II, domain 5"/>
    <property type="match status" value="1"/>
</dbReference>
<dbReference type="Gene3D" id="1.10.268.10">
    <property type="entry name" value="Topoisomerase, domain 3"/>
    <property type="match status" value="1"/>
</dbReference>
<feature type="short sequence motif" description="GyrA-box" evidence="8">
    <location>
        <begin position="566"/>
        <end position="572"/>
    </location>
</feature>
<dbReference type="HAMAP" id="MF_01897">
    <property type="entry name" value="GyrA"/>
    <property type="match status" value="1"/>
</dbReference>
<proteinExistence type="inferred from homology"/>
<evidence type="ECO:0000256" key="7">
    <source>
        <dbReference type="ARBA" id="ARBA00023235"/>
    </source>
</evidence>
<name>A0ABT3AN40_9RHOB</name>
<organism evidence="12 13">
    <name type="scientific">Ruegeria aquimaris</name>
    <dbReference type="NCBI Taxonomy" id="2984333"/>
    <lineage>
        <taxon>Bacteria</taxon>
        <taxon>Pseudomonadati</taxon>
        <taxon>Pseudomonadota</taxon>
        <taxon>Alphaproteobacteria</taxon>
        <taxon>Rhodobacterales</taxon>
        <taxon>Roseobacteraceae</taxon>
        <taxon>Ruegeria</taxon>
    </lineage>
</organism>
<keyword evidence="8" id="KW-0963">Cytoplasm</keyword>
<dbReference type="EC" id="5.6.2.2" evidence="8"/>
<dbReference type="NCBIfam" id="NF004043">
    <property type="entry name" value="PRK05560.1"/>
    <property type="match status" value="1"/>
</dbReference>
<keyword evidence="4 8" id="KW-0067">ATP-binding</keyword>
<dbReference type="Pfam" id="PF00521">
    <property type="entry name" value="DNA_topoisoIV"/>
    <property type="match status" value="1"/>
</dbReference>
<comment type="function">
    <text evidence="8">A type II topoisomerase that negatively supercoils closed circular double-stranded (ds) DNA in an ATP-dependent manner to modulate DNA topology and maintain chromosomes in an underwound state. Negative supercoiling favors strand separation, and DNA replication, transcription, recombination and repair, all of which involve strand separation. Also able to catalyze the interconversion of other topological isomers of dsDNA rings, including catenanes and knotted rings. Type II topoisomerases break and join 2 DNA strands simultaneously in an ATP-dependent manner.</text>
</comment>
<accession>A0ABT3AN40</accession>
<keyword evidence="3 8" id="KW-0547">Nucleotide-binding</keyword>
<comment type="miscellaneous">
    <text evidence="8">Few gyrases are as efficient as E.coli at forming negative supercoils. Not all organisms have 2 type II topoisomerases; in organisms with a single type II topoisomerase this enzyme also has to decatenate newly replicated chromosomes.</text>
</comment>
<dbReference type="InterPro" id="IPR035516">
    <property type="entry name" value="Gyrase/topoIV_suA_C"/>
</dbReference>
<evidence type="ECO:0000313" key="12">
    <source>
        <dbReference type="EMBL" id="MCV2890081.1"/>
    </source>
</evidence>
<dbReference type="Gene3D" id="2.120.10.90">
    <property type="entry name" value="DNA gyrase/topoisomerase IV, subunit A, C-terminal"/>
    <property type="match status" value="1"/>
</dbReference>
<gene>
    <name evidence="8 12" type="primary">gyrA</name>
    <name evidence="12" type="ORF">OE747_17205</name>
</gene>
<dbReference type="SUPFAM" id="SSF56719">
    <property type="entry name" value="Type II DNA topoisomerase"/>
    <property type="match status" value="1"/>
</dbReference>
<evidence type="ECO:0000313" key="13">
    <source>
        <dbReference type="Proteomes" id="UP001320899"/>
    </source>
</evidence>
<dbReference type="SUPFAM" id="SSF101904">
    <property type="entry name" value="GyrA/ParC C-terminal domain-like"/>
    <property type="match status" value="1"/>
</dbReference>
<sequence length="913" mass="100738">MSDTPETPENEDETPRSRSAYAGPTVSIESEMRTSYLDYAMSVIVSRAIPDLRDGLKPVHRRILYAMHETGNTHDKSYRKSARPVGDVMGKYHPHGDSAIYDALVRMAQDFSMSLPLLDGQGNFGSMDGDNPAAMRYTEVRMDKPAAFMLADIEKETVDFQDNYDGKDREPTVLPARFPNMLVNGAGGIAVGMATNIPPHNLGEVVDATLALIDDPDLTSEQLIDYVPGPDFPTGGVMLGRSGARKAYLEGRGSVIIRAKTRVEELRKDRYAIIVDEIPYQVNKAAMIEKIAEAVREKRIEGVAHVQDESDRNGVRVVVELKRDATPEVVLNQLYRFSPMQTSFGCNMLALNGGRPEQLTLRRFLTSFIDFREEVVARRTAYDLRKARERSHVLCGLAVAVSNVDEVVATIRASADAADAREKLMTRRWPAAEIAGYLRLIDDPLSRMNEDGTYNLTEVQARAILDLRLQRLTQLGVKEVTDELEVLAGKIKEYLEILGSRERIMGIIADELREVKDAFAVPRRTEIVDWAGDLDDEDLIEREDMVVTVTSGGYIKRTPLADFRAQKRGGKGLSGMQTKEEDVVTTLFVANTHTQLLFFTTDGMVYKLKTWRLPQSGRTGKGKAIVNILPIPSGVSIAAIMPVDVDEEHWDDLQIFFATSAGDVRRNALSDFTNVKRNGKIAMKLPEGVELVNARICSEDDDVMLVTDAGRAIRFPTTEVRVFKGRDSTGVRGVRLLNGDKVVSMSVIRHFDAEPWERAEFIKRFRTILGAEMEDDAADADEDAVEGAGVLTDERYQEMLDAQDLILTITVTGLGKLSSSHDYPVRGRGGQGVKAISAGPRGGTLAASFPVLMDDQIMLATSGGQSIRVPVDGISFRSRSAGGVRVFNTAPGEEVVSVARIAEQNDEEEDGAE</sequence>
<evidence type="ECO:0000256" key="2">
    <source>
        <dbReference type="ARBA" id="ARBA00008263"/>
    </source>
</evidence>
<dbReference type="PANTHER" id="PTHR43493:SF5">
    <property type="entry name" value="DNA GYRASE SUBUNIT A, CHLOROPLASTIC_MITOCHONDRIAL"/>
    <property type="match status" value="1"/>
</dbReference>
<comment type="caution">
    <text evidence="12">The sequence shown here is derived from an EMBL/GenBank/DDBJ whole genome shotgun (WGS) entry which is preliminary data.</text>
</comment>
<feature type="domain" description="Topo IIA-type catalytic" evidence="11">
    <location>
        <begin position="49"/>
        <end position="539"/>
    </location>
</feature>
<comment type="similarity">
    <text evidence="2 8">Belongs to the type II topoisomerase GyrA/ParC subunit family.</text>
</comment>
<evidence type="ECO:0000256" key="6">
    <source>
        <dbReference type="ARBA" id="ARBA00023125"/>
    </source>
</evidence>
<feature type="region of interest" description="Disordered" evidence="10">
    <location>
        <begin position="1"/>
        <end position="25"/>
    </location>
</feature>
<dbReference type="PANTHER" id="PTHR43493">
    <property type="entry name" value="DNA GYRASE/TOPOISOMERASE SUBUNIT A"/>
    <property type="match status" value="1"/>
</dbReference>
<dbReference type="InterPro" id="IPR013758">
    <property type="entry name" value="Topo_IIA_A/C_ab"/>
</dbReference>
<dbReference type="InterPro" id="IPR013760">
    <property type="entry name" value="Topo_IIA-like_dom_sf"/>
</dbReference>
<evidence type="ECO:0000256" key="9">
    <source>
        <dbReference type="PROSITE-ProRule" id="PRU01384"/>
    </source>
</evidence>
<keyword evidence="6 8" id="KW-0238">DNA-binding</keyword>
<evidence type="ECO:0000256" key="8">
    <source>
        <dbReference type="HAMAP-Rule" id="MF_01897"/>
    </source>
</evidence>
<reference evidence="12 13" key="1">
    <citation type="submission" date="2022-10" db="EMBL/GenBank/DDBJ databases">
        <title>Ruegeria sp. nov., isolated from ocean surface sediments.</title>
        <authorList>
            <person name="He W."/>
            <person name="Xue H.-P."/>
            <person name="Zhang D.-F."/>
        </authorList>
    </citation>
    <scope>NUCLEOTIDE SEQUENCE [LARGE SCALE GENOMIC DNA]</scope>
    <source>
        <strain evidence="12 13">XHP0148</strain>
    </source>
</reference>
<dbReference type="InterPro" id="IPR050220">
    <property type="entry name" value="Type_II_DNA_Topoisomerases"/>
</dbReference>
<dbReference type="InterPro" id="IPR002205">
    <property type="entry name" value="Topo_IIA_dom_A"/>
</dbReference>
<dbReference type="GO" id="GO:0003918">
    <property type="term" value="F:DNA topoisomerase type II (double strand cut, ATP-hydrolyzing) activity"/>
    <property type="evidence" value="ECO:0007669"/>
    <property type="project" value="UniProtKB-EC"/>
</dbReference>
<feature type="compositionally biased region" description="Acidic residues" evidence="10">
    <location>
        <begin position="1"/>
        <end position="12"/>
    </location>
</feature>
<dbReference type="InterPro" id="IPR013757">
    <property type="entry name" value="Topo_IIA_A_a_sf"/>
</dbReference>
<protein>
    <recommendedName>
        <fullName evidence="8">DNA gyrase subunit A</fullName>
        <ecNumber evidence="8">5.6.2.2</ecNumber>
    </recommendedName>
</protein>
<dbReference type="CDD" id="cd00187">
    <property type="entry name" value="TOP4c"/>
    <property type="match status" value="1"/>
</dbReference>
<keyword evidence="5 8" id="KW-0799">Topoisomerase</keyword>
<comment type="subunit">
    <text evidence="8">Heterotetramer, composed of two GyrA and two GyrB chains. In the heterotetramer, GyrA contains the active site tyrosine that forms a transient covalent intermediate with DNA, while GyrB binds cofactors and catalyzes ATP hydrolysis.</text>
</comment>
<dbReference type="Gene3D" id="3.30.1360.40">
    <property type="match status" value="1"/>
</dbReference>
<evidence type="ECO:0000256" key="10">
    <source>
        <dbReference type="SAM" id="MobiDB-lite"/>
    </source>
</evidence>
<dbReference type="Proteomes" id="UP001320899">
    <property type="component" value="Unassembled WGS sequence"/>
</dbReference>
<evidence type="ECO:0000256" key="1">
    <source>
        <dbReference type="ARBA" id="ARBA00000185"/>
    </source>
</evidence>
<evidence type="ECO:0000256" key="5">
    <source>
        <dbReference type="ARBA" id="ARBA00023029"/>
    </source>
</evidence>
<dbReference type="NCBIfam" id="TIGR01063">
    <property type="entry name" value="gyrA"/>
    <property type="match status" value="1"/>
</dbReference>
<dbReference type="NCBIfam" id="NF004044">
    <property type="entry name" value="PRK05561.1"/>
    <property type="match status" value="1"/>
</dbReference>
<dbReference type="InterPro" id="IPR005743">
    <property type="entry name" value="GyrA"/>
</dbReference>
<keyword evidence="13" id="KW-1185">Reference proteome</keyword>
<comment type="catalytic activity">
    <reaction evidence="1 8 9">
        <text>ATP-dependent breakage, passage and rejoining of double-stranded DNA.</text>
        <dbReference type="EC" id="5.6.2.2"/>
    </reaction>
</comment>
<feature type="active site" description="O-(5'-phospho-DNA)-tyrosine intermediate" evidence="8 9">
    <location>
        <position position="137"/>
    </location>
</feature>
<dbReference type="PROSITE" id="PS52040">
    <property type="entry name" value="TOPO_IIA"/>
    <property type="match status" value="1"/>
</dbReference>
<keyword evidence="7 8" id="KW-0413">Isomerase</keyword>
<evidence type="ECO:0000259" key="11">
    <source>
        <dbReference type="PROSITE" id="PS52040"/>
    </source>
</evidence>
<dbReference type="EMBL" id="JAOWLB010000014">
    <property type="protein sequence ID" value="MCV2890081.1"/>
    <property type="molecule type" value="Genomic_DNA"/>
</dbReference>
<evidence type="ECO:0000256" key="4">
    <source>
        <dbReference type="ARBA" id="ARBA00022840"/>
    </source>
</evidence>
<dbReference type="InterPro" id="IPR006691">
    <property type="entry name" value="GyrA/parC_rep"/>
</dbReference>
<dbReference type="RefSeq" id="WP_263829794.1">
    <property type="nucleotide sequence ID" value="NZ_JAOWLB010000014.1"/>
</dbReference>
<dbReference type="SMART" id="SM00434">
    <property type="entry name" value="TOP4c"/>
    <property type="match status" value="1"/>
</dbReference>
<dbReference type="Pfam" id="PF03989">
    <property type="entry name" value="DNA_gyraseA_C"/>
    <property type="match status" value="6"/>
</dbReference>
<evidence type="ECO:0000256" key="3">
    <source>
        <dbReference type="ARBA" id="ARBA00022741"/>
    </source>
</evidence>
<comment type="subcellular location">
    <subcellularLocation>
        <location evidence="8">Cytoplasm</location>
    </subcellularLocation>
</comment>